<dbReference type="PATRIC" id="fig|1461584.3.peg.3032"/>
<protein>
    <submittedName>
        <fullName evidence="1">Uncharacterized protein</fullName>
    </submittedName>
</protein>
<dbReference type="AlphaFoldDB" id="A0A078MTM4"/>
<accession>A0A078MTM4</accession>
<organism evidence="1">
    <name type="scientific">Arthrobacter saudimassiliensis</name>
    <dbReference type="NCBI Taxonomy" id="1461584"/>
    <lineage>
        <taxon>Bacteria</taxon>
        <taxon>Bacillati</taxon>
        <taxon>Actinomycetota</taxon>
        <taxon>Actinomycetes</taxon>
        <taxon>Micrococcales</taxon>
        <taxon>Micrococcaceae</taxon>
        <taxon>Arthrobacter</taxon>
    </lineage>
</organism>
<sequence>MILTRDDTISDTGLDAGFGAGRCVWDESVCVDKPTHFVTSNVVGGAAAEVYCLRHYVLTLAGLCELHLPNCEGDFSGHVLSHGEL</sequence>
<evidence type="ECO:0000313" key="1">
    <source>
        <dbReference type="EMBL" id="CEA09685.1"/>
    </source>
</evidence>
<proteinExistence type="predicted"/>
<reference evidence="1" key="1">
    <citation type="submission" date="2014-07" db="EMBL/GenBank/DDBJ databases">
        <authorList>
            <person name="Urmite Genomes Urmite Genomes"/>
        </authorList>
    </citation>
    <scope>NUCLEOTIDE SEQUENCE</scope>
    <source>
        <strain evidence="1">11W110_air</strain>
    </source>
</reference>
<name>A0A078MTM4_9MICC</name>
<gene>
    <name evidence="1" type="ORF">BN1051_03057</name>
</gene>
<dbReference type="EMBL" id="LN483072">
    <property type="protein sequence ID" value="CEA09685.1"/>
    <property type="molecule type" value="Genomic_DNA"/>
</dbReference>